<dbReference type="RefSeq" id="WP_184796540.1">
    <property type="nucleotide sequence ID" value="NZ_JACIIZ010000001.1"/>
</dbReference>
<name>A0A7X0EC49_9PROT</name>
<dbReference type="Proteomes" id="UP000539175">
    <property type="component" value="Unassembled WGS sequence"/>
</dbReference>
<organism evidence="3 4">
    <name type="scientific">Nitrospirillum iridis</name>
    <dbReference type="NCBI Taxonomy" id="765888"/>
    <lineage>
        <taxon>Bacteria</taxon>
        <taxon>Pseudomonadati</taxon>
        <taxon>Pseudomonadota</taxon>
        <taxon>Alphaproteobacteria</taxon>
        <taxon>Rhodospirillales</taxon>
        <taxon>Azospirillaceae</taxon>
        <taxon>Nitrospirillum</taxon>
    </lineage>
</organism>
<gene>
    <name evidence="3" type="ORF">FHS74_000164</name>
</gene>
<evidence type="ECO:0000256" key="2">
    <source>
        <dbReference type="SAM" id="SignalP"/>
    </source>
</evidence>
<feature type="region of interest" description="Disordered" evidence="1">
    <location>
        <begin position="166"/>
        <end position="196"/>
    </location>
</feature>
<sequence>MRGMTITAAGLLMALGATSEAYAKETPQQALTKAVAALAHADQMDGRGAAVEAHDGDQFVQCRRAPHETLITCEAAGPRGQPWMRHPLTKKRRENLKDLGYASDRKTGNFVARLDPSTWSDSKLADYMVATLVGGYDVRLEDIETETGSYPAVACPPRYPTGRDFGGEIAFNDRSPKDLDEGCEVEGRDTEDESQLAKPLKSIPMEPDDANAQVEQNLKDVGDAFTWLTGATGPGRRVAIFNWGDFHIQCTKADEPVILCEIESADANPALRRVVTAAVGRKLEKMGFRGPGYSRNYIGFFRLNDGKPGDWAWSMMQAALTAFGGHAVRPVTVERHALKGET</sequence>
<feature type="signal peptide" evidence="2">
    <location>
        <begin position="1"/>
        <end position="23"/>
    </location>
</feature>
<feature type="chain" id="PRO_5031138327" evidence="2">
    <location>
        <begin position="24"/>
        <end position="342"/>
    </location>
</feature>
<reference evidence="3 4" key="1">
    <citation type="submission" date="2020-08" db="EMBL/GenBank/DDBJ databases">
        <title>Genomic Encyclopedia of Type Strains, Phase IV (KMG-IV): sequencing the most valuable type-strain genomes for metagenomic binning, comparative biology and taxonomic classification.</title>
        <authorList>
            <person name="Goeker M."/>
        </authorList>
    </citation>
    <scope>NUCLEOTIDE SEQUENCE [LARGE SCALE GENOMIC DNA]</scope>
    <source>
        <strain evidence="3 4">DSM 22198</strain>
    </source>
</reference>
<keyword evidence="4" id="KW-1185">Reference proteome</keyword>
<accession>A0A7X0EC49</accession>
<evidence type="ECO:0000313" key="4">
    <source>
        <dbReference type="Proteomes" id="UP000539175"/>
    </source>
</evidence>
<dbReference type="AlphaFoldDB" id="A0A7X0EC49"/>
<comment type="caution">
    <text evidence="3">The sequence shown here is derived from an EMBL/GenBank/DDBJ whole genome shotgun (WGS) entry which is preliminary data.</text>
</comment>
<protein>
    <submittedName>
        <fullName evidence="3">Uncharacterized protein</fullName>
    </submittedName>
</protein>
<evidence type="ECO:0000256" key="1">
    <source>
        <dbReference type="SAM" id="MobiDB-lite"/>
    </source>
</evidence>
<proteinExistence type="predicted"/>
<keyword evidence="2" id="KW-0732">Signal</keyword>
<evidence type="ECO:0000313" key="3">
    <source>
        <dbReference type="EMBL" id="MBB6249631.1"/>
    </source>
</evidence>
<feature type="compositionally biased region" description="Basic and acidic residues" evidence="1">
    <location>
        <begin position="174"/>
        <end position="188"/>
    </location>
</feature>
<dbReference type="EMBL" id="JACIIZ010000001">
    <property type="protein sequence ID" value="MBB6249631.1"/>
    <property type="molecule type" value="Genomic_DNA"/>
</dbReference>